<dbReference type="Proteomes" id="UP000018660">
    <property type="component" value="Chromosome"/>
</dbReference>
<dbReference type="AlphaFoldDB" id="V9VB55"/>
<evidence type="ECO:0000313" key="2">
    <source>
        <dbReference type="Proteomes" id="UP000018660"/>
    </source>
</evidence>
<dbReference type="KEGG" id="pmot:X970_16295"/>
<accession>V9VB55</accession>
<gene>
    <name evidence="1" type="ORF">X970_16295</name>
</gene>
<proteinExistence type="predicted"/>
<dbReference type="EMBL" id="CP006979">
    <property type="protein sequence ID" value="AHC91140.1"/>
    <property type="molecule type" value="Genomic_DNA"/>
</dbReference>
<sequence>MKMVIHCGASIITVGEPHEMNGAVDSKSASRICDTKVSTLIERRGYTTTRSDFMIQMWEGSPHRILQGWQVE</sequence>
<organism evidence="1 2">
    <name type="scientific">Pseudomonas monteilii SB3101</name>
    <dbReference type="NCBI Taxonomy" id="1435058"/>
    <lineage>
        <taxon>Bacteria</taxon>
        <taxon>Pseudomonadati</taxon>
        <taxon>Pseudomonadota</taxon>
        <taxon>Gammaproteobacteria</taxon>
        <taxon>Pseudomonadales</taxon>
        <taxon>Pseudomonadaceae</taxon>
        <taxon>Pseudomonas</taxon>
    </lineage>
</organism>
<evidence type="ECO:0000313" key="1">
    <source>
        <dbReference type="EMBL" id="AHC91140.1"/>
    </source>
</evidence>
<protein>
    <submittedName>
        <fullName evidence="1">Uncharacterized protein</fullName>
    </submittedName>
</protein>
<reference evidence="1 2" key="1">
    <citation type="submission" date="2013-12" db="EMBL/GenBank/DDBJ databases">
        <title>Complete Genomes of Pseudomonas monteilii SB3078 and SB3101, two Benzene, Toluene and Ethylbenzene Degrading Bacteria used for Bioaugmentation.</title>
        <authorList>
            <person name="Dueholm M.S."/>
            <person name="Albertsen M."/>
            <person name="D'Imperio S."/>
            <person name="Tale V.P."/>
            <person name="Lewis D."/>
            <person name="Nilsen P.H."/>
            <person name="Nielsen J.L."/>
        </authorList>
    </citation>
    <scope>NUCLEOTIDE SEQUENCE [LARGE SCALE GENOMIC DNA]</scope>
    <source>
        <strain evidence="1 2">SB3101</strain>
    </source>
</reference>
<name>V9VB55_9PSED</name>
<dbReference type="HOGENOM" id="CLU_2719259_0_0_6"/>